<keyword evidence="1" id="KW-0677">Repeat</keyword>
<dbReference type="GO" id="GO:0043548">
    <property type="term" value="F:phosphatidylinositol 3-kinase binding"/>
    <property type="evidence" value="ECO:0007669"/>
    <property type="project" value="TreeGrafter"/>
</dbReference>
<feature type="region of interest" description="Disordered" evidence="2">
    <location>
        <begin position="450"/>
        <end position="493"/>
    </location>
</feature>
<dbReference type="GO" id="GO:0005886">
    <property type="term" value="C:plasma membrane"/>
    <property type="evidence" value="ECO:0007669"/>
    <property type="project" value="TreeGrafter"/>
</dbReference>
<name>A0A158PP26_ANISI</name>
<proteinExistence type="predicted"/>
<feature type="region of interest" description="Disordered" evidence="2">
    <location>
        <begin position="763"/>
        <end position="787"/>
    </location>
</feature>
<gene>
    <name evidence="4" type="ORF">ASIM_LOCUS12911</name>
</gene>
<dbReference type="InterPro" id="IPR001849">
    <property type="entry name" value="PH_domain"/>
</dbReference>
<feature type="compositionally biased region" description="Polar residues" evidence="2">
    <location>
        <begin position="1041"/>
        <end position="1071"/>
    </location>
</feature>
<feature type="compositionally biased region" description="Basic and acidic residues" evidence="2">
    <location>
        <begin position="479"/>
        <end position="493"/>
    </location>
</feature>
<dbReference type="WBParaSite" id="ASIM_0001348301-mRNA-1">
    <property type="protein sequence ID" value="ASIM_0001348301-mRNA-1"/>
    <property type="gene ID" value="ASIM_0001348301"/>
</dbReference>
<dbReference type="OrthoDB" id="946068at2759"/>
<dbReference type="PANTHER" id="PTHR10614">
    <property type="entry name" value="INSULIN RECEPTOR SUBSTRATE"/>
    <property type="match status" value="1"/>
</dbReference>
<feature type="compositionally biased region" description="Low complexity" evidence="2">
    <location>
        <begin position="961"/>
        <end position="973"/>
    </location>
</feature>
<dbReference type="Gene3D" id="2.30.29.30">
    <property type="entry name" value="Pleckstrin-homology domain (PH domain)/Phosphotyrosine-binding domain (PTB)"/>
    <property type="match status" value="2"/>
</dbReference>
<evidence type="ECO:0000313" key="4">
    <source>
        <dbReference type="EMBL" id="VDK48433.1"/>
    </source>
</evidence>
<dbReference type="GO" id="GO:0005158">
    <property type="term" value="F:insulin receptor binding"/>
    <property type="evidence" value="ECO:0007669"/>
    <property type="project" value="InterPro"/>
</dbReference>
<accession>A0A158PP26</accession>
<evidence type="ECO:0000256" key="2">
    <source>
        <dbReference type="SAM" id="MobiDB-lite"/>
    </source>
</evidence>
<reference evidence="4 5" key="2">
    <citation type="submission" date="2018-11" db="EMBL/GenBank/DDBJ databases">
        <authorList>
            <consortium name="Pathogen Informatics"/>
        </authorList>
    </citation>
    <scope>NUCLEOTIDE SEQUENCE [LARGE SCALE GENOMIC DNA]</scope>
</reference>
<evidence type="ECO:0000313" key="5">
    <source>
        <dbReference type="Proteomes" id="UP000267096"/>
    </source>
</evidence>
<dbReference type="GO" id="GO:0005829">
    <property type="term" value="C:cytosol"/>
    <property type="evidence" value="ECO:0007669"/>
    <property type="project" value="TreeGrafter"/>
</dbReference>
<dbReference type="SMART" id="SM00233">
    <property type="entry name" value="PH"/>
    <property type="match status" value="1"/>
</dbReference>
<feature type="compositionally biased region" description="Polar residues" evidence="2">
    <location>
        <begin position="551"/>
        <end position="566"/>
    </location>
</feature>
<dbReference type="EMBL" id="UYRR01031276">
    <property type="protein sequence ID" value="VDK48433.1"/>
    <property type="molecule type" value="Genomic_DNA"/>
</dbReference>
<evidence type="ECO:0000256" key="1">
    <source>
        <dbReference type="ARBA" id="ARBA00022737"/>
    </source>
</evidence>
<feature type="domain" description="PH" evidence="3">
    <location>
        <begin position="29"/>
        <end position="123"/>
    </location>
</feature>
<reference evidence="6" key="1">
    <citation type="submission" date="2016-04" db="UniProtKB">
        <authorList>
            <consortium name="WormBaseParasite"/>
        </authorList>
    </citation>
    <scope>IDENTIFICATION</scope>
</reference>
<dbReference type="InterPro" id="IPR039011">
    <property type="entry name" value="IRS"/>
</dbReference>
<dbReference type="InterPro" id="IPR011993">
    <property type="entry name" value="PH-like_dom_sf"/>
</dbReference>
<feature type="compositionally biased region" description="Basic and acidic residues" evidence="2">
    <location>
        <begin position="992"/>
        <end position="1012"/>
    </location>
</feature>
<feature type="region of interest" description="Disordered" evidence="2">
    <location>
        <begin position="551"/>
        <end position="573"/>
    </location>
</feature>
<dbReference type="PANTHER" id="PTHR10614:SF13">
    <property type="entry name" value="INSULIN RECEPTOR SUBSTRATE 1"/>
    <property type="match status" value="1"/>
</dbReference>
<organism evidence="6">
    <name type="scientific">Anisakis simplex</name>
    <name type="common">Herring worm</name>
    <dbReference type="NCBI Taxonomy" id="6269"/>
    <lineage>
        <taxon>Eukaryota</taxon>
        <taxon>Metazoa</taxon>
        <taxon>Ecdysozoa</taxon>
        <taxon>Nematoda</taxon>
        <taxon>Chromadorea</taxon>
        <taxon>Rhabditida</taxon>
        <taxon>Spirurina</taxon>
        <taxon>Ascaridomorpha</taxon>
        <taxon>Ascaridoidea</taxon>
        <taxon>Anisakidae</taxon>
        <taxon>Anisakis</taxon>
        <taxon>Anisakis simplex complex</taxon>
    </lineage>
</organism>
<feature type="region of interest" description="Disordered" evidence="2">
    <location>
        <begin position="958"/>
        <end position="1071"/>
    </location>
</feature>
<dbReference type="SUPFAM" id="SSF50729">
    <property type="entry name" value="PH domain-like"/>
    <property type="match status" value="1"/>
</dbReference>
<sequence length="1151" mass="127369">MDSLSHRQHRSTNSVVSAVEEEAGVLKSGLVTAGFTPIKSKKTYYAVLLERALELHESEKSQKKRRHAKYLIDLSICFNINRHFDSRLKYCVSVMTPDETLLLRGETEKISEEWYDVLMSAVIPARALRLGRPVQASEFFECVWDVVLVDNPKLKKPVPNPEKMPNICQKEPSLCGPQRLCFYPHTIILCKRSIEPASIQHLPASGIPPFRDTDFVEFPRKFVASFGCQEKFFIMRMGRSSPSGSAEVWAQCESEEIAGDIHIKLNKIIERESEKKKQMVNGPMLRASQSANTHSHHERIHAIASRHRIGSQSTNPNHTGSELTLRERRAQLRDSKAALESFEEMMDTPLTPLFVFDASTQRCGRYSSPGSFSGSATIESARRRCNANMMNTSGSSWSSSACMMPMRAHSITGTSCSTSTSAPAASLLRTMTPKSAGVIAEEIPLGAFRPVNMNNHRSSLTSSSAAEETEDSGGTLRIIDTDEHSISSKTAHDREIAATIDRMLPDDIKQRCSLSSSNEHHQFESCSSSVRATHSDDTDDHNDNCSYSAACSSSTNDEFISSTPGDTSEDASGENMEYAPMEMHSWSSGSTSHLAVPIPFEQQYNLEEIRSYVSDSSDSCYSSLAPNAAPRTFSFGSQQPQRHIARRQHHLVDDGSLLQESVASSSMQNGVYQRANETSHSMHTSSSEDPRKRAFSLGSKSWFPKPFRKFSRELVSRAHRHSNTSAGSLGGSFGANSTTHAHTLHTTTVTSSAHPVQTPIQAYIAPDPYPSSRVRSESTGSGRSTPYMHRSGGAMTVDHIQLDFGSNNAPLGRSGSGSVHSIESPARSRTSSFGCSQRFVQSIRDPGDIVLHTVDVNDSEQQPLTHVIHPHHRCSRDDKNTLLRHQQSISNGDYVDRDVGTDEYVLSDAGTLHELSRELHSCLPIASCSSSLCDDSQVGNQPNFTDPRSSQVFETIEENISGRSSRASSVRSSNFDEDEDEDKKSWSSRAVKGSETDITRADFGEHCTKRDYGLSNEPQSQNQSQQIDRQPNDKQQQSSSNISDRSLNSRPFNTNDIVPSNHISGNISNHKNVSVTNENDVLNNDKRYRLKCRDDSDLRYVLLDLTGAHASNRIRRKRSKSSSICIGGGNLEYAQLHPLPLTTPLPNKTLL</sequence>
<dbReference type="PROSITE" id="PS50003">
    <property type="entry name" value="PH_DOMAIN"/>
    <property type="match status" value="1"/>
</dbReference>
<evidence type="ECO:0000259" key="3">
    <source>
        <dbReference type="PROSITE" id="PS50003"/>
    </source>
</evidence>
<dbReference type="GO" id="GO:0008286">
    <property type="term" value="P:insulin receptor signaling pathway"/>
    <property type="evidence" value="ECO:0007669"/>
    <property type="project" value="InterPro"/>
</dbReference>
<keyword evidence="5" id="KW-1185">Reference proteome</keyword>
<protein>
    <submittedName>
        <fullName evidence="6">PH domain-containing protein</fullName>
    </submittedName>
</protein>
<dbReference type="Proteomes" id="UP000267096">
    <property type="component" value="Unassembled WGS sequence"/>
</dbReference>
<dbReference type="AlphaFoldDB" id="A0A158PP26"/>
<evidence type="ECO:0000313" key="6">
    <source>
        <dbReference type="WBParaSite" id="ASIM_0001348301-mRNA-1"/>
    </source>
</evidence>